<dbReference type="PANTHER" id="PTHR42989">
    <property type="entry name" value="HYDROGENASE-4 COMPONENT I"/>
    <property type="match status" value="1"/>
</dbReference>
<dbReference type="InterPro" id="IPR006138">
    <property type="entry name" value="NADH_UQ_OxRdtase_20Kd_su"/>
</dbReference>
<keyword evidence="4 7" id="KW-0479">Metal-binding</keyword>
<feature type="domain" description="NADH:ubiquinone oxidoreductase-like 20kDa subunit" evidence="8">
    <location>
        <begin position="26"/>
        <end position="137"/>
    </location>
</feature>
<dbReference type="EMBL" id="PEWV01000053">
    <property type="protein sequence ID" value="PIU41491.1"/>
    <property type="molecule type" value="Genomic_DNA"/>
</dbReference>
<evidence type="ECO:0000259" key="8">
    <source>
        <dbReference type="Pfam" id="PF01058"/>
    </source>
</evidence>
<dbReference type="SUPFAM" id="SSF56770">
    <property type="entry name" value="HydA/Nqo6-like"/>
    <property type="match status" value="1"/>
</dbReference>
<dbReference type="NCBIfam" id="NF005012">
    <property type="entry name" value="PRK06411.1"/>
    <property type="match status" value="1"/>
</dbReference>
<sequence length="148" mass="16127">MGLIHKVVNWARIKSPWILHFNTGACNACDIEIIAALTPRYDMERFGVLLKGTPRHADVLVCSGPVTKQVKCRLQRIYEQMPEPKFVVAVGSCSCSGGVFQGCYNVESGIDKVIPVSVYIPGCPASPTAIIHGVTKLLKSLEEKKGND</sequence>
<proteinExistence type="inferred from homology"/>
<keyword evidence="3 7" id="KW-0004">4Fe-4S</keyword>
<accession>A0A2J0KSI4</accession>
<reference evidence="9 10" key="1">
    <citation type="submission" date="2017-09" db="EMBL/GenBank/DDBJ databases">
        <title>Depth-based differentiation of microbial function through sediment-hosted aquifers and enrichment of novel symbionts in the deep terrestrial subsurface.</title>
        <authorList>
            <person name="Probst A.J."/>
            <person name="Ladd B."/>
            <person name="Jarett J.K."/>
            <person name="Geller-Mcgrath D.E."/>
            <person name="Sieber C.M."/>
            <person name="Emerson J.B."/>
            <person name="Anantharaman K."/>
            <person name="Thomas B.C."/>
            <person name="Malmstrom R."/>
            <person name="Stieglmeier M."/>
            <person name="Klingl A."/>
            <person name="Woyke T."/>
            <person name="Ryan C.M."/>
            <person name="Banfield J.F."/>
        </authorList>
    </citation>
    <scope>NUCLEOTIDE SEQUENCE [LARGE SCALE GENOMIC DNA]</scope>
    <source>
        <strain evidence="9">CG07_land_8_20_14_0_80_42_15</strain>
    </source>
</reference>
<dbReference type="GO" id="GO:0051539">
    <property type="term" value="F:4 iron, 4 sulfur cluster binding"/>
    <property type="evidence" value="ECO:0007669"/>
    <property type="project" value="UniProtKB-KW"/>
</dbReference>
<evidence type="ECO:0000256" key="4">
    <source>
        <dbReference type="ARBA" id="ARBA00022723"/>
    </source>
</evidence>
<dbReference type="GO" id="GO:0048038">
    <property type="term" value="F:quinone binding"/>
    <property type="evidence" value="ECO:0007669"/>
    <property type="project" value="InterPro"/>
</dbReference>
<protein>
    <submittedName>
        <fullName evidence="9">NADH-quinone oxidoreductase subunit B</fullName>
    </submittedName>
</protein>
<keyword evidence="6 7" id="KW-0411">Iron-sulfur</keyword>
<evidence type="ECO:0000313" key="10">
    <source>
        <dbReference type="Proteomes" id="UP000230052"/>
    </source>
</evidence>
<dbReference type="GO" id="GO:0046872">
    <property type="term" value="F:metal ion binding"/>
    <property type="evidence" value="ECO:0007669"/>
    <property type="project" value="UniProtKB-KW"/>
</dbReference>
<dbReference type="AlphaFoldDB" id="A0A2J0KSI4"/>
<evidence type="ECO:0000313" key="9">
    <source>
        <dbReference type="EMBL" id="PIU41491.1"/>
    </source>
</evidence>
<dbReference type="Gene3D" id="3.40.50.12280">
    <property type="match status" value="1"/>
</dbReference>
<gene>
    <name evidence="9" type="ORF">COS99_05135</name>
</gene>
<evidence type="ECO:0000256" key="5">
    <source>
        <dbReference type="ARBA" id="ARBA00023004"/>
    </source>
</evidence>
<keyword evidence="5 7" id="KW-0408">Iron</keyword>
<evidence type="ECO:0000256" key="2">
    <source>
        <dbReference type="ARBA" id="ARBA00009173"/>
    </source>
</evidence>
<organism evidence="9 10">
    <name type="scientific">Candidatus Aquitaenariimonas noxiae</name>
    <dbReference type="NCBI Taxonomy" id="1974741"/>
    <lineage>
        <taxon>Bacteria</taxon>
        <taxon>Pseudomonadati</taxon>
        <taxon>Candidatus Omnitrophota</taxon>
        <taxon>Candidatus Aquitaenariimonas</taxon>
    </lineage>
</organism>
<evidence type="ECO:0000256" key="6">
    <source>
        <dbReference type="ARBA" id="ARBA00023014"/>
    </source>
</evidence>
<comment type="similarity">
    <text evidence="2 7">Belongs to the complex I 20 kDa subunit family.</text>
</comment>
<evidence type="ECO:0000256" key="1">
    <source>
        <dbReference type="ARBA" id="ARBA00001966"/>
    </source>
</evidence>
<evidence type="ECO:0000256" key="3">
    <source>
        <dbReference type="ARBA" id="ARBA00022485"/>
    </source>
</evidence>
<dbReference type="InterPro" id="IPR052375">
    <property type="entry name" value="Complex_I_20kDa-like"/>
</dbReference>
<comment type="caution">
    <text evidence="9">The sequence shown here is derived from an EMBL/GenBank/DDBJ whole genome shotgun (WGS) entry which is preliminary data.</text>
</comment>
<dbReference type="PANTHER" id="PTHR42989:SF1">
    <property type="entry name" value="FORMATE HYDROGENLYASE SUBUNIT 7-RELATED"/>
    <property type="match status" value="1"/>
</dbReference>
<dbReference type="Pfam" id="PF01058">
    <property type="entry name" value="Oxidored_q6"/>
    <property type="match status" value="1"/>
</dbReference>
<dbReference type="InterPro" id="IPR006137">
    <property type="entry name" value="NADH_UbQ_OxRdtase-like_20kDa"/>
</dbReference>
<dbReference type="Proteomes" id="UP000230052">
    <property type="component" value="Unassembled WGS sequence"/>
</dbReference>
<dbReference type="NCBIfam" id="TIGR01957">
    <property type="entry name" value="nuoB_fam"/>
    <property type="match status" value="1"/>
</dbReference>
<keyword evidence="7" id="KW-0520">NAD</keyword>
<name>A0A2J0KSI4_9BACT</name>
<comment type="cofactor">
    <cofactor evidence="1">
        <name>[4Fe-4S] cluster</name>
        <dbReference type="ChEBI" id="CHEBI:49883"/>
    </cofactor>
</comment>
<dbReference type="GO" id="GO:0008137">
    <property type="term" value="F:NADH dehydrogenase (ubiquinone) activity"/>
    <property type="evidence" value="ECO:0007669"/>
    <property type="project" value="InterPro"/>
</dbReference>
<evidence type="ECO:0000256" key="7">
    <source>
        <dbReference type="RuleBase" id="RU004464"/>
    </source>
</evidence>